<evidence type="ECO:0000313" key="2">
    <source>
        <dbReference type="EMBL" id="KAG8087048.1"/>
    </source>
</evidence>
<keyword evidence="3" id="KW-1185">Reference proteome</keyword>
<name>A0A8J5WED1_ZIZPA</name>
<proteinExistence type="predicted"/>
<dbReference type="AlphaFoldDB" id="A0A8J5WED1"/>
<comment type="caution">
    <text evidence="2">The sequence shown here is derived from an EMBL/GenBank/DDBJ whole genome shotgun (WGS) entry which is preliminary data.</text>
</comment>
<accession>A0A8J5WED1</accession>
<reference evidence="2" key="1">
    <citation type="journal article" date="2021" name="bioRxiv">
        <title>Whole Genome Assembly and Annotation of Northern Wild Rice, Zizania palustris L., Supports a Whole Genome Duplication in the Zizania Genus.</title>
        <authorList>
            <person name="Haas M."/>
            <person name="Kono T."/>
            <person name="Macchietto M."/>
            <person name="Millas R."/>
            <person name="McGilp L."/>
            <person name="Shao M."/>
            <person name="Duquette J."/>
            <person name="Hirsch C.N."/>
            <person name="Kimball J."/>
        </authorList>
    </citation>
    <scope>NUCLEOTIDE SEQUENCE</scope>
    <source>
        <tissue evidence="2">Fresh leaf tissue</tissue>
    </source>
</reference>
<evidence type="ECO:0000256" key="1">
    <source>
        <dbReference type="SAM" id="MobiDB-lite"/>
    </source>
</evidence>
<sequence length="217" mass="23373">MHHLRLRGVVNKKKKKMKHNPVKNAAAGVVAKDDVVGSGDHNTIGEAARHPDSAGNRRYVIHIKSGSISSTYLLPGEGRGSRRNNVVLVAGDGLRWPPAGQSAIGGKQTRQARTAGHSRLVRLRATELASFPRFMINSQLVAYMHACIMSLQATAIEFMARASRRERHSGGQEKKKKQAVVVALSGPTPTARSGEVSATPFWPAGGRALGFRLPGYV</sequence>
<reference evidence="2" key="2">
    <citation type="submission" date="2021-02" db="EMBL/GenBank/DDBJ databases">
        <authorList>
            <person name="Kimball J.A."/>
            <person name="Haas M.W."/>
            <person name="Macchietto M."/>
            <person name="Kono T."/>
            <person name="Duquette J."/>
            <person name="Shao M."/>
        </authorList>
    </citation>
    <scope>NUCLEOTIDE SEQUENCE</scope>
    <source>
        <tissue evidence="2">Fresh leaf tissue</tissue>
    </source>
</reference>
<feature type="region of interest" description="Disordered" evidence="1">
    <location>
        <begin position="1"/>
        <end position="21"/>
    </location>
</feature>
<protein>
    <submittedName>
        <fullName evidence="2">Uncharacterized protein</fullName>
    </submittedName>
</protein>
<organism evidence="2 3">
    <name type="scientific">Zizania palustris</name>
    <name type="common">Northern wild rice</name>
    <dbReference type="NCBI Taxonomy" id="103762"/>
    <lineage>
        <taxon>Eukaryota</taxon>
        <taxon>Viridiplantae</taxon>
        <taxon>Streptophyta</taxon>
        <taxon>Embryophyta</taxon>
        <taxon>Tracheophyta</taxon>
        <taxon>Spermatophyta</taxon>
        <taxon>Magnoliopsida</taxon>
        <taxon>Liliopsida</taxon>
        <taxon>Poales</taxon>
        <taxon>Poaceae</taxon>
        <taxon>BOP clade</taxon>
        <taxon>Oryzoideae</taxon>
        <taxon>Oryzeae</taxon>
        <taxon>Zizaniinae</taxon>
        <taxon>Zizania</taxon>
    </lineage>
</organism>
<dbReference type="Proteomes" id="UP000729402">
    <property type="component" value="Unassembled WGS sequence"/>
</dbReference>
<gene>
    <name evidence="2" type="ORF">GUJ93_ZPchr0010g8265</name>
</gene>
<dbReference type="EMBL" id="JAAALK010000082">
    <property type="protein sequence ID" value="KAG8087048.1"/>
    <property type="molecule type" value="Genomic_DNA"/>
</dbReference>
<evidence type="ECO:0000313" key="3">
    <source>
        <dbReference type="Proteomes" id="UP000729402"/>
    </source>
</evidence>